<evidence type="ECO:0000313" key="2">
    <source>
        <dbReference type="Proteomes" id="UP001434419"/>
    </source>
</evidence>
<gene>
    <name evidence="1" type="ORF">ABVC42_14615</name>
</gene>
<dbReference type="RefSeq" id="WP_276321203.1">
    <property type="nucleotide sequence ID" value="NZ_JBETVU010000013.1"/>
</dbReference>
<dbReference type="Proteomes" id="UP001434419">
    <property type="component" value="Unassembled WGS sequence"/>
</dbReference>
<keyword evidence="2" id="KW-1185">Reference proteome</keyword>
<accession>A0ABV2BCT3</accession>
<evidence type="ECO:0008006" key="3">
    <source>
        <dbReference type="Google" id="ProtNLM"/>
    </source>
</evidence>
<reference evidence="1" key="1">
    <citation type="submission" date="2024-06" db="EMBL/GenBank/DDBJ databases">
        <title>Vaginal Lactobacillus fatty acid response mechanisms reveal a metabolite-targeted strategy for bacterial vaginosis treatment.</title>
        <authorList>
            <person name="Zhu M."/>
            <person name="Blainey P.C."/>
            <person name="Bloom S.M."/>
            <person name="Kwon D.S."/>
        </authorList>
    </citation>
    <scope>NUCLEOTIDE SEQUENCE</scope>
    <source>
        <strain evidence="1">194_F1_1</strain>
    </source>
</reference>
<dbReference type="EMBL" id="JBETVU010000013">
    <property type="protein sequence ID" value="MES5151062.1"/>
    <property type="molecule type" value="Genomic_DNA"/>
</dbReference>
<protein>
    <recommendedName>
        <fullName evidence="3">Transposase</fullName>
    </recommendedName>
</protein>
<organism evidence="1 2">
    <name type="scientific">Lactobacillus crispatus</name>
    <dbReference type="NCBI Taxonomy" id="47770"/>
    <lineage>
        <taxon>Bacteria</taxon>
        <taxon>Bacillati</taxon>
        <taxon>Bacillota</taxon>
        <taxon>Bacilli</taxon>
        <taxon>Lactobacillales</taxon>
        <taxon>Lactobacillaceae</taxon>
        <taxon>Lactobacillus</taxon>
    </lineage>
</organism>
<evidence type="ECO:0000313" key="1">
    <source>
        <dbReference type="EMBL" id="MES5151062.1"/>
    </source>
</evidence>
<proteinExistence type="predicted"/>
<name>A0ABV2BCT3_9LACO</name>
<comment type="caution">
    <text evidence="1">The sequence shown here is derived from an EMBL/GenBank/DDBJ whole genome shotgun (WGS) entry which is preliminary data.</text>
</comment>
<sequence length="42" mass="5004">MKYSIPNDKYVLTKIKDRMGQEIEEKINDGLNLDRISQITEY</sequence>